<dbReference type="InterPro" id="IPR024072">
    <property type="entry name" value="DHFR-like_dom_sf"/>
</dbReference>
<dbReference type="GO" id="GO:0009231">
    <property type="term" value="P:riboflavin biosynthetic process"/>
    <property type="evidence" value="ECO:0007669"/>
    <property type="project" value="InterPro"/>
</dbReference>
<feature type="domain" description="Bacterial bifunctional deaminase-reductase C-terminal" evidence="1">
    <location>
        <begin position="3"/>
        <end position="181"/>
    </location>
</feature>
<evidence type="ECO:0000313" key="3">
    <source>
        <dbReference type="Proteomes" id="UP001165378"/>
    </source>
</evidence>
<evidence type="ECO:0000313" key="2">
    <source>
        <dbReference type="EMBL" id="MCF2527881.1"/>
    </source>
</evidence>
<comment type="caution">
    <text evidence="2">The sequence shown here is derived from an EMBL/GenBank/DDBJ whole genome shotgun (WGS) entry which is preliminary data.</text>
</comment>
<accession>A0AA41TZU8</accession>
<keyword evidence="3" id="KW-1185">Reference proteome</keyword>
<dbReference type="PANTHER" id="PTHR38011:SF11">
    <property type="entry name" value="2,5-DIAMINO-6-RIBOSYLAMINO-4(3H)-PYRIMIDINONE 5'-PHOSPHATE REDUCTASE"/>
    <property type="match status" value="1"/>
</dbReference>
<reference evidence="2" key="1">
    <citation type="submission" date="2022-01" db="EMBL/GenBank/DDBJ databases">
        <title>Genome-Based Taxonomic Classification of the Phylum Actinobacteria.</title>
        <authorList>
            <person name="Gao Y."/>
        </authorList>
    </citation>
    <scope>NUCLEOTIDE SEQUENCE</scope>
    <source>
        <strain evidence="2">KLBMP 8922</strain>
    </source>
</reference>
<dbReference type="AlphaFoldDB" id="A0AA41TZU8"/>
<sequence length="191" mass="20838">MRKLTYYISHSIDGFIAAPDGDFNFLMGFDEMFAWIVENSPETLPTPVHAAIGSDPTPKKYDTVIMGRATYDPGYNVGLFSPYAHLRQYVVTSSLKETPAADVTLVGSDPLATVRALKAEDGDMGIWLAGGGTLASALYDEIDELVFKTYPVLAGAGIPLFQGPFNPRRFDLVETRQFAEGSSVSHYVKTT</sequence>
<dbReference type="Proteomes" id="UP001165378">
    <property type="component" value="Unassembled WGS sequence"/>
</dbReference>
<protein>
    <submittedName>
        <fullName evidence="2">Dihydrofolate reductase family protein</fullName>
    </submittedName>
</protein>
<dbReference type="SUPFAM" id="SSF53597">
    <property type="entry name" value="Dihydrofolate reductase-like"/>
    <property type="match status" value="1"/>
</dbReference>
<dbReference type="GO" id="GO:0008703">
    <property type="term" value="F:5-amino-6-(5-phosphoribosylamino)uracil reductase activity"/>
    <property type="evidence" value="ECO:0007669"/>
    <property type="project" value="InterPro"/>
</dbReference>
<dbReference type="Pfam" id="PF01872">
    <property type="entry name" value="RibD_C"/>
    <property type="match status" value="1"/>
</dbReference>
<name>A0AA41TZU8_9ACTN</name>
<dbReference type="RefSeq" id="WP_235052051.1">
    <property type="nucleotide sequence ID" value="NZ_JAKFHA010000005.1"/>
</dbReference>
<organism evidence="2 3">
    <name type="scientific">Yinghuangia soli</name>
    <dbReference type="NCBI Taxonomy" id="2908204"/>
    <lineage>
        <taxon>Bacteria</taxon>
        <taxon>Bacillati</taxon>
        <taxon>Actinomycetota</taxon>
        <taxon>Actinomycetes</taxon>
        <taxon>Kitasatosporales</taxon>
        <taxon>Streptomycetaceae</taxon>
        <taxon>Yinghuangia</taxon>
    </lineage>
</organism>
<dbReference type="Gene3D" id="3.40.430.10">
    <property type="entry name" value="Dihydrofolate Reductase, subunit A"/>
    <property type="match status" value="1"/>
</dbReference>
<dbReference type="InterPro" id="IPR002734">
    <property type="entry name" value="RibDG_C"/>
</dbReference>
<dbReference type="EMBL" id="JAKFHA010000005">
    <property type="protein sequence ID" value="MCF2527881.1"/>
    <property type="molecule type" value="Genomic_DNA"/>
</dbReference>
<dbReference type="PANTHER" id="PTHR38011">
    <property type="entry name" value="DIHYDROFOLATE REDUCTASE FAMILY PROTEIN (AFU_ORTHOLOGUE AFUA_8G06820)"/>
    <property type="match status" value="1"/>
</dbReference>
<proteinExistence type="predicted"/>
<gene>
    <name evidence="2" type="ORF">LZ495_11715</name>
</gene>
<dbReference type="InterPro" id="IPR050765">
    <property type="entry name" value="Riboflavin_Biosynth_HTPR"/>
</dbReference>
<evidence type="ECO:0000259" key="1">
    <source>
        <dbReference type="Pfam" id="PF01872"/>
    </source>
</evidence>